<evidence type="ECO:0000313" key="3">
    <source>
        <dbReference type="RefSeq" id="XP_030981701.1"/>
    </source>
</evidence>
<feature type="compositionally biased region" description="Polar residues" evidence="1">
    <location>
        <begin position="1"/>
        <end position="11"/>
    </location>
</feature>
<feature type="compositionally biased region" description="Polar residues" evidence="1">
    <location>
        <begin position="21"/>
        <end position="33"/>
    </location>
</feature>
<protein>
    <submittedName>
        <fullName evidence="3">Uncharacterized protein</fullName>
    </submittedName>
</protein>
<organism evidence="2 3">
    <name type="scientific">Pyricularia grisea</name>
    <name type="common">Crabgrass-specific blast fungus</name>
    <name type="synonym">Magnaporthe grisea</name>
    <dbReference type="NCBI Taxonomy" id="148305"/>
    <lineage>
        <taxon>Eukaryota</taxon>
        <taxon>Fungi</taxon>
        <taxon>Dikarya</taxon>
        <taxon>Ascomycota</taxon>
        <taxon>Pezizomycotina</taxon>
        <taxon>Sordariomycetes</taxon>
        <taxon>Sordariomycetidae</taxon>
        <taxon>Magnaporthales</taxon>
        <taxon>Pyriculariaceae</taxon>
        <taxon>Pyricularia</taxon>
    </lineage>
</organism>
<evidence type="ECO:0000313" key="2">
    <source>
        <dbReference type="Proteomes" id="UP000515153"/>
    </source>
</evidence>
<dbReference type="AlphaFoldDB" id="A0A6P8B390"/>
<dbReference type="RefSeq" id="XP_030981701.1">
    <property type="nucleotide sequence ID" value="XM_031127289.1"/>
</dbReference>
<feature type="region of interest" description="Disordered" evidence="1">
    <location>
        <begin position="1"/>
        <end position="33"/>
    </location>
</feature>
<name>A0A6P8B390_PYRGI</name>
<keyword evidence="2" id="KW-1185">Reference proteome</keyword>
<gene>
    <name evidence="3" type="ORF">PgNI_07274</name>
</gene>
<proteinExistence type="predicted"/>
<dbReference type="Proteomes" id="UP000515153">
    <property type="component" value="Unplaced"/>
</dbReference>
<sequence>MSNANNSTTPSVPVDRPWGSVQKQSQTRYYSENPSSYAINRYLNEPKRDTCFDTIAMVKQVAPQSNTRASRNPPSSAGSMSGSSHDTIGI</sequence>
<reference evidence="3" key="3">
    <citation type="submission" date="2025-08" db="UniProtKB">
        <authorList>
            <consortium name="RefSeq"/>
        </authorList>
    </citation>
    <scope>IDENTIFICATION</scope>
    <source>
        <strain evidence="3">NI907</strain>
    </source>
</reference>
<evidence type="ECO:0000256" key="1">
    <source>
        <dbReference type="SAM" id="MobiDB-lite"/>
    </source>
</evidence>
<dbReference type="GeneID" id="41962198"/>
<reference evidence="3" key="2">
    <citation type="submission" date="2019-10" db="EMBL/GenBank/DDBJ databases">
        <authorList>
            <consortium name="NCBI Genome Project"/>
        </authorList>
    </citation>
    <scope>NUCLEOTIDE SEQUENCE</scope>
    <source>
        <strain evidence="3">NI907</strain>
    </source>
</reference>
<accession>A0A6P8B390</accession>
<reference evidence="3" key="1">
    <citation type="journal article" date="2019" name="Mol. Biol. Evol.">
        <title>Blast fungal genomes show frequent chromosomal changes, gene gains and losses, and effector gene turnover.</title>
        <authorList>
            <person name="Gomez Luciano L.B."/>
            <person name="Jason Tsai I."/>
            <person name="Chuma I."/>
            <person name="Tosa Y."/>
            <person name="Chen Y.H."/>
            <person name="Li J.Y."/>
            <person name="Li M.Y."/>
            <person name="Jade Lu M.Y."/>
            <person name="Nakayashiki H."/>
            <person name="Li W.H."/>
        </authorList>
    </citation>
    <scope>NUCLEOTIDE SEQUENCE</scope>
    <source>
        <strain evidence="3">NI907</strain>
    </source>
</reference>
<dbReference type="KEGG" id="pgri:PgNI_07274"/>
<feature type="compositionally biased region" description="Low complexity" evidence="1">
    <location>
        <begin position="75"/>
        <end position="84"/>
    </location>
</feature>
<feature type="compositionally biased region" description="Polar residues" evidence="1">
    <location>
        <begin position="62"/>
        <end position="74"/>
    </location>
</feature>
<feature type="region of interest" description="Disordered" evidence="1">
    <location>
        <begin position="62"/>
        <end position="90"/>
    </location>
</feature>